<feature type="domain" description="DUF5652" evidence="2">
    <location>
        <begin position="14"/>
        <end position="69"/>
    </location>
</feature>
<dbReference type="Pfam" id="PF18893">
    <property type="entry name" value="DUF5652"/>
    <property type="match status" value="1"/>
</dbReference>
<keyword evidence="1" id="KW-0812">Transmembrane</keyword>
<keyword evidence="1" id="KW-0472">Membrane</keyword>
<dbReference type="AlphaFoldDB" id="A0A0F9YF72"/>
<sequence length="92" mass="10968">MEQIKQLDQFLIDYPFVVFLIAIWTLFWKGYSLWTAIKNDQKKWFVALLVFNTIGILDIFYIFYIAKKTWADLKEVLTGSISDKKEIPKNIE</sequence>
<evidence type="ECO:0000256" key="1">
    <source>
        <dbReference type="SAM" id="Phobius"/>
    </source>
</evidence>
<protein>
    <recommendedName>
        <fullName evidence="2">DUF5652 domain-containing protein</fullName>
    </recommendedName>
</protein>
<accession>A0A0F9YF72</accession>
<name>A0A0F9YF72_9BACT</name>
<dbReference type="EMBL" id="LBOG01000003">
    <property type="protein sequence ID" value="KKP30334.1"/>
    <property type="molecule type" value="Genomic_DNA"/>
</dbReference>
<comment type="caution">
    <text evidence="3">The sequence shown here is derived from an EMBL/GenBank/DDBJ whole genome shotgun (WGS) entry which is preliminary data.</text>
</comment>
<evidence type="ECO:0000313" key="3">
    <source>
        <dbReference type="EMBL" id="KKP30334.1"/>
    </source>
</evidence>
<dbReference type="Proteomes" id="UP000034934">
    <property type="component" value="Unassembled WGS sequence"/>
</dbReference>
<dbReference type="InterPro" id="IPR043712">
    <property type="entry name" value="DUF5652"/>
</dbReference>
<organism evidence="3 4">
    <name type="scientific">Candidatus Nomurabacteria bacterium GW2011_GWF1_31_48</name>
    <dbReference type="NCBI Taxonomy" id="1618767"/>
    <lineage>
        <taxon>Bacteria</taxon>
        <taxon>Candidatus Nomuraibacteriota</taxon>
    </lineage>
</organism>
<evidence type="ECO:0000313" key="4">
    <source>
        <dbReference type="Proteomes" id="UP000034934"/>
    </source>
</evidence>
<feature type="transmembrane region" description="Helical" evidence="1">
    <location>
        <begin position="44"/>
        <end position="64"/>
    </location>
</feature>
<keyword evidence="1" id="KW-1133">Transmembrane helix</keyword>
<evidence type="ECO:0000259" key="2">
    <source>
        <dbReference type="Pfam" id="PF18893"/>
    </source>
</evidence>
<proteinExistence type="predicted"/>
<reference evidence="3 4" key="1">
    <citation type="journal article" date="2015" name="Nature">
        <title>rRNA introns, odd ribosomes, and small enigmatic genomes across a large radiation of phyla.</title>
        <authorList>
            <person name="Brown C.T."/>
            <person name="Hug L.A."/>
            <person name="Thomas B.C."/>
            <person name="Sharon I."/>
            <person name="Castelle C.J."/>
            <person name="Singh A."/>
            <person name="Wilkins M.J."/>
            <person name="Williams K.H."/>
            <person name="Banfield J.F."/>
        </authorList>
    </citation>
    <scope>NUCLEOTIDE SEQUENCE [LARGE SCALE GENOMIC DNA]</scope>
</reference>
<feature type="transmembrane region" description="Helical" evidence="1">
    <location>
        <begin position="12"/>
        <end position="32"/>
    </location>
</feature>
<gene>
    <name evidence="3" type="ORF">UR19_C0003G0170</name>
</gene>